<comment type="caution">
    <text evidence="1">The sequence shown here is derived from an EMBL/GenBank/DDBJ whole genome shotgun (WGS) entry which is preliminary data.</text>
</comment>
<dbReference type="AlphaFoldDB" id="A0A062VIR4"/>
<dbReference type="STRING" id="1280954.HPO_00340"/>
<sequence>MADTASPSNDPLDAFRALEADFTVTPEHDAWMQAEIRKTLKAKTDSQMTYRPLEAVARRFLPDAH</sequence>
<dbReference type="EMBL" id="ARYM01000001">
    <property type="protein sequence ID" value="KDA00431.1"/>
    <property type="molecule type" value="Genomic_DNA"/>
</dbReference>
<evidence type="ECO:0000313" key="1">
    <source>
        <dbReference type="EMBL" id="KDA00431.1"/>
    </source>
</evidence>
<protein>
    <submittedName>
        <fullName evidence="1">Uncharacterized protein</fullName>
    </submittedName>
</protein>
<name>A0A062VIR4_9PROT</name>
<proteinExistence type="predicted"/>
<dbReference type="PATRIC" id="fig|1280954.3.peg.72"/>
<gene>
    <name evidence="1" type="ORF">HPO_00340</name>
</gene>
<dbReference type="Proteomes" id="UP000027100">
    <property type="component" value="Unassembled WGS sequence"/>
</dbReference>
<evidence type="ECO:0000313" key="2">
    <source>
        <dbReference type="Proteomes" id="UP000027100"/>
    </source>
</evidence>
<accession>A0A062VIR4</accession>
<reference evidence="1 2" key="1">
    <citation type="journal article" date="2014" name="Antonie Van Leeuwenhoek">
        <title>Hyphomonas beringensis sp. nov. and Hyphomonas chukchiensis sp. nov., isolated from surface seawater of the Bering Sea and Chukchi Sea.</title>
        <authorList>
            <person name="Li C."/>
            <person name="Lai Q."/>
            <person name="Li G."/>
            <person name="Dong C."/>
            <person name="Wang J."/>
            <person name="Liao Y."/>
            <person name="Shao Z."/>
        </authorList>
    </citation>
    <scope>NUCLEOTIDE SEQUENCE [LARGE SCALE GENOMIC DNA]</scope>
    <source>
        <strain evidence="1 2">PS728</strain>
    </source>
</reference>
<keyword evidence="2" id="KW-1185">Reference proteome</keyword>
<dbReference type="RefSeq" id="WP_035593098.1">
    <property type="nucleotide sequence ID" value="NZ_ARYM01000001.1"/>
</dbReference>
<organism evidence="1 2">
    <name type="scientific">Hyphomonas polymorpha PS728</name>
    <dbReference type="NCBI Taxonomy" id="1280954"/>
    <lineage>
        <taxon>Bacteria</taxon>
        <taxon>Pseudomonadati</taxon>
        <taxon>Pseudomonadota</taxon>
        <taxon>Alphaproteobacteria</taxon>
        <taxon>Hyphomonadales</taxon>
        <taxon>Hyphomonadaceae</taxon>
        <taxon>Hyphomonas</taxon>
    </lineage>
</organism>